<dbReference type="PROSITE" id="PS00061">
    <property type="entry name" value="ADH_SHORT"/>
    <property type="match status" value="1"/>
</dbReference>
<name>A0ABX1GEV2_9GAMM</name>
<dbReference type="Pfam" id="PF00106">
    <property type="entry name" value="adh_short"/>
    <property type="match status" value="1"/>
</dbReference>
<evidence type="ECO:0000313" key="6">
    <source>
        <dbReference type="Proteomes" id="UP000765845"/>
    </source>
</evidence>
<comment type="similarity">
    <text evidence="1 3">Belongs to the short-chain dehydrogenases/reductases (SDR) family.</text>
</comment>
<evidence type="ECO:0000256" key="3">
    <source>
        <dbReference type="RuleBase" id="RU000363"/>
    </source>
</evidence>
<organism evidence="5 6">
    <name type="scientific">Spongiibacter thalassae</name>
    <dbReference type="NCBI Taxonomy" id="2721624"/>
    <lineage>
        <taxon>Bacteria</taxon>
        <taxon>Pseudomonadati</taxon>
        <taxon>Pseudomonadota</taxon>
        <taxon>Gammaproteobacteria</taxon>
        <taxon>Cellvibrionales</taxon>
        <taxon>Spongiibacteraceae</taxon>
        <taxon>Spongiibacter</taxon>
    </lineage>
</organism>
<comment type="caution">
    <text evidence="5">The sequence shown here is derived from an EMBL/GenBank/DDBJ whole genome shotgun (WGS) entry which is preliminary data.</text>
</comment>
<dbReference type="InterPro" id="IPR020904">
    <property type="entry name" value="Sc_DH/Rdtase_CS"/>
</dbReference>
<dbReference type="SUPFAM" id="SSF51735">
    <property type="entry name" value="NAD(P)-binding Rossmann-fold domains"/>
    <property type="match status" value="1"/>
</dbReference>
<gene>
    <name evidence="5" type="ORF">HCU74_06540</name>
</gene>
<reference evidence="5 6" key="1">
    <citation type="submission" date="2020-04" db="EMBL/GenBank/DDBJ databases">
        <authorList>
            <person name="Yoon J."/>
        </authorList>
    </citation>
    <scope>NUCLEOTIDE SEQUENCE [LARGE SCALE GENOMIC DNA]</scope>
    <source>
        <strain evidence="5 6">KMU-166</strain>
    </source>
</reference>
<keyword evidence="6" id="KW-1185">Reference proteome</keyword>
<dbReference type="SMART" id="SM00822">
    <property type="entry name" value="PKS_KR"/>
    <property type="match status" value="1"/>
</dbReference>
<proteinExistence type="inferred from homology"/>
<dbReference type="InterPro" id="IPR057326">
    <property type="entry name" value="KR_dom"/>
</dbReference>
<dbReference type="PANTHER" id="PTHR43391">
    <property type="entry name" value="RETINOL DEHYDROGENASE-RELATED"/>
    <property type="match status" value="1"/>
</dbReference>
<dbReference type="Gene3D" id="3.40.50.720">
    <property type="entry name" value="NAD(P)-binding Rossmann-like Domain"/>
    <property type="match status" value="1"/>
</dbReference>
<keyword evidence="2" id="KW-0560">Oxidoreductase</keyword>
<dbReference type="InterPro" id="IPR036291">
    <property type="entry name" value="NAD(P)-bd_dom_sf"/>
</dbReference>
<feature type="domain" description="Ketoreductase" evidence="4">
    <location>
        <begin position="6"/>
        <end position="188"/>
    </location>
</feature>
<dbReference type="Proteomes" id="UP000765845">
    <property type="component" value="Unassembled WGS sequence"/>
</dbReference>
<sequence length="270" mass="29165">MNTQQQVYAITGGASGMGLAMVRQLLEQGYCVAAADVSAEGGEALRSLADEGQLMLTTLDVADREGVSDWAAAVVAHFGGVDVVINNAGVSLSCHAGEQAREHFEWLMNINFWGVVNGCEAFLPYLKSRPAGCIVNISSLFGLIAMPSQSAYNAAKFAVRGYSESLRQDLRNTSVSVVTVHPGGIKTNIARNGRHFHNLHGERSDGDTMAASFDEVARTSADSAAAQILRAAQRRRRRLLIGADAKLLDWVQRCFPASYDRLLRPLLERA</sequence>
<dbReference type="PRINTS" id="PR00080">
    <property type="entry name" value="SDRFAMILY"/>
</dbReference>
<evidence type="ECO:0000259" key="4">
    <source>
        <dbReference type="SMART" id="SM00822"/>
    </source>
</evidence>
<dbReference type="PANTHER" id="PTHR43391:SF82">
    <property type="entry name" value="OXIDOREDUCTASE SADH-RELATED"/>
    <property type="match status" value="1"/>
</dbReference>
<protein>
    <submittedName>
        <fullName evidence="5">SDR family NAD(P)-dependent oxidoreductase</fullName>
    </submittedName>
</protein>
<accession>A0ABX1GEV2</accession>
<dbReference type="InterPro" id="IPR002347">
    <property type="entry name" value="SDR_fam"/>
</dbReference>
<evidence type="ECO:0000256" key="2">
    <source>
        <dbReference type="ARBA" id="ARBA00023002"/>
    </source>
</evidence>
<dbReference type="EMBL" id="JAAWWK010000002">
    <property type="protein sequence ID" value="NKI17078.1"/>
    <property type="molecule type" value="Genomic_DNA"/>
</dbReference>
<dbReference type="RefSeq" id="WP_168449607.1">
    <property type="nucleotide sequence ID" value="NZ_JAAWWK010000002.1"/>
</dbReference>
<evidence type="ECO:0000313" key="5">
    <source>
        <dbReference type="EMBL" id="NKI17078.1"/>
    </source>
</evidence>
<dbReference type="PRINTS" id="PR00081">
    <property type="entry name" value="GDHRDH"/>
</dbReference>
<evidence type="ECO:0000256" key="1">
    <source>
        <dbReference type="ARBA" id="ARBA00006484"/>
    </source>
</evidence>